<evidence type="ECO:0000313" key="4">
    <source>
        <dbReference type="Proteomes" id="UP000078468"/>
    </source>
</evidence>
<sequence>MIKKLACVSVLAAALLVSAPLAHSAPAPGPSGGVPGAPLLNGLLGSLEVGHPATSPQSLVPGGVLGR</sequence>
<dbReference type="RefSeq" id="WP_064726069.1">
    <property type="nucleotide sequence ID" value="NZ_BMRX01000031.1"/>
</dbReference>
<evidence type="ECO:0000256" key="1">
    <source>
        <dbReference type="SAM" id="SignalP"/>
    </source>
</evidence>
<feature type="signal peptide" evidence="1">
    <location>
        <begin position="1"/>
        <end position="24"/>
    </location>
</feature>
<keyword evidence="1" id="KW-0732">Signal</keyword>
<accession>A0A191USM2</accession>
<dbReference type="GeneID" id="91303457"/>
<protein>
    <recommendedName>
        <fullName evidence="6">Secreted protein</fullName>
    </recommendedName>
</protein>
<proteinExistence type="predicted"/>
<evidence type="ECO:0008006" key="6">
    <source>
        <dbReference type="Google" id="ProtNLM"/>
    </source>
</evidence>
<evidence type="ECO:0000313" key="2">
    <source>
        <dbReference type="EMBL" id="ANJ05692.1"/>
    </source>
</evidence>
<name>A0A191USM2_9ACTN</name>
<organism evidence="2 4">
    <name type="scientific">Streptomyces parvulus</name>
    <dbReference type="NCBI Taxonomy" id="146923"/>
    <lineage>
        <taxon>Bacteria</taxon>
        <taxon>Bacillati</taxon>
        <taxon>Actinomycetota</taxon>
        <taxon>Actinomycetes</taxon>
        <taxon>Kitasatosporales</taxon>
        <taxon>Streptomycetaceae</taxon>
        <taxon>Streptomyces</taxon>
    </lineage>
</organism>
<dbReference type="AlphaFoldDB" id="A0A191USM2"/>
<keyword evidence="5" id="KW-1185">Reference proteome</keyword>
<evidence type="ECO:0000313" key="3">
    <source>
        <dbReference type="EMBL" id="MFB8748557.1"/>
    </source>
</evidence>
<dbReference type="EMBL" id="JAYMRR010000003">
    <property type="protein sequence ID" value="MFB8748557.1"/>
    <property type="molecule type" value="Genomic_DNA"/>
</dbReference>
<reference evidence="3 5" key="2">
    <citation type="submission" date="2024-01" db="EMBL/GenBank/DDBJ databases">
        <title>Genome mining of biosynthetic gene clusters to explore secondary metabolites of Streptomyces sp.</title>
        <authorList>
            <person name="Baig A."/>
            <person name="Ajitkumar Shintre N."/>
            <person name="Kumar H."/>
            <person name="Anbarasu A."/>
            <person name="Ramaiah S."/>
        </authorList>
    </citation>
    <scope>NUCLEOTIDE SEQUENCE [LARGE SCALE GENOMIC DNA]</scope>
    <source>
        <strain evidence="3 5">A03</strain>
    </source>
</reference>
<dbReference type="EMBL" id="CP015866">
    <property type="protein sequence ID" value="ANJ05692.1"/>
    <property type="molecule type" value="Genomic_DNA"/>
</dbReference>
<feature type="chain" id="PRO_5044553801" description="Secreted protein" evidence="1">
    <location>
        <begin position="25"/>
        <end position="67"/>
    </location>
</feature>
<dbReference type="Proteomes" id="UP001585018">
    <property type="component" value="Unassembled WGS sequence"/>
</dbReference>
<dbReference type="KEGG" id="spav:Spa2297_01080"/>
<dbReference type="Proteomes" id="UP000078468">
    <property type="component" value="Chromosome"/>
</dbReference>
<evidence type="ECO:0000313" key="5">
    <source>
        <dbReference type="Proteomes" id="UP001585018"/>
    </source>
</evidence>
<gene>
    <name evidence="2" type="ORF">Spa2297_01080</name>
    <name evidence="3" type="ORF">VSS30_07040</name>
</gene>
<reference evidence="2 4" key="1">
    <citation type="submission" date="2016-05" db="EMBL/GenBank/DDBJ databases">
        <title>Non-Contiguous Finished Genome Sequence of Streptomyces parvulus 2297 Integrated Site-Specifically with Actinophage R4.</title>
        <authorList>
            <person name="Nishizawa T."/>
            <person name="Miura T."/>
            <person name="Harada C."/>
            <person name="Guo Y."/>
            <person name="Narisawa K."/>
            <person name="Ohta H."/>
            <person name="Takahashi H."/>
            <person name="Shirai M."/>
        </authorList>
    </citation>
    <scope>NUCLEOTIDE SEQUENCE [LARGE SCALE GENOMIC DNA]</scope>
    <source>
        <strain evidence="2 4">2297</strain>
    </source>
</reference>